<dbReference type="EMBL" id="JAJEQN010000001">
    <property type="protein sequence ID" value="MCC2220143.1"/>
    <property type="molecule type" value="Genomic_DNA"/>
</dbReference>
<feature type="domain" description="Glycosyl transferase family 28 C-terminal" evidence="5">
    <location>
        <begin position="206"/>
        <end position="314"/>
    </location>
</feature>
<keyword evidence="8" id="KW-1185">Reference proteome</keyword>
<evidence type="ECO:0000259" key="6">
    <source>
        <dbReference type="Pfam" id="PF06925"/>
    </source>
</evidence>
<accession>A0AAE3E0V4</accession>
<dbReference type="PANTHER" id="PTHR43025">
    <property type="entry name" value="MONOGALACTOSYLDIACYLGLYCEROL SYNTHASE"/>
    <property type="match status" value="1"/>
</dbReference>
<dbReference type="Proteomes" id="UP001198200">
    <property type="component" value="Unassembled WGS sequence"/>
</dbReference>
<feature type="domain" description="Diacylglycerol glucosyltransferase N-terminal" evidence="6">
    <location>
        <begin position="14"/>
        <end position="179"/>
    </location>
</feature>
<evidence type="ECO:0000256" key="4">
    <source>
        <dbReference type="ARBA" id="ARBA00022679"/>
    </source>
</evidence>
<protein>
    <submittedName>
        <fullName evidence="7">Glycosyl transferase</fullName>
    </submittedName>
</protein>
<dbReference type="AlphaFoldDB" id="A0AAE3E0V4"/>
<comment type="caution">
    <text evidence="7">The sequence shown here is derived from an EMBL/GenBank/DDBJ whole genome shotgun (WGS) entry which is preliminary data.</text>
</comment>
<keyword evidence="3" id="KW-0328">Glycosyltransferase</keyword>
<dbReference type="GO" id="GO:0009247">
    <property type="term" value="P:glycolipid biosynthetic process"/>
    <property type="evidence" value="ECO:0007669"/>
    <property type="project" value="InterPro"/>
</dbReference>
<keyword evidence="4 7" id="KW-0808">Transferase</keyword>
<proteinExistence type="inferred from homology"/>
<dbReference type="SUPFAM" id="SSF53756">
    <property type="entry name" value="UDP-Glycosyltransferase/glycogen phosphorylase"/>
    <property type="match status" value="1"/>
</dbReference>
<dbReference type="Pfam" id="PF04101">
    <property type="entry name" value="Glyco_tran_28_C"/>
    <property type="match status" value="1"/>
</dbReference>
<comment type="similarity">
    <text evidence="2">Belongs to the glycosyltransferase 28 family.</text>
</comment>
<evidence type="ECO:0000313" key="8">
    <source>
        <dbReference type="Proteomes" id="UP001198200"/>
    </source>
</evidence>
<name>A0AAE3E0V4_9FIRM</name>
<evidence type="ECO:0000256" key="3">
    <source>
        <dbReference type="ARBA" id="ARBA00022676"/>
    </source>
</evidence>
<dbReference type="InterPro" id="IPR050519">
    <property type="entry name" value="Glycosyltransf_28_UgtP"/>
</dbReference>
<dbReference type="InterPro" id="IPR009695">
    <property type="entry name" value="Diacylglyc_glucosyltr_N"/>
</dbReference>
<evidence type="ECO:0000256" key="2">
    <source>
        <dbReference type="ARBA" id="ARBA00006962"/>
    </source>
</evidence>
<dbReference type="GO" id="GO:0016758">
    <property type="term" value="F:hexosyltransferase activity"/>
    <property type="evidence" value="ECO:0007669"/>
    <property type="project" value="InterPro"/>
</dbReference>
<gene>
    <name evidence="7" type="ORF">LKD48_00570</name>
</gene>
<dbReference type="GO" id="GO:0016020">
    <property type="term" value="C:membrane"/>
    <property type="evidence" value="ECO:0007669"/>
    <property type="project" value="UniProtKB-SubCell"/>
</dbReference>
<dbReference type="PANTHER" id="PTHR43025:SF3">
    <property type="entry name" value="MONOGALACTOSYLDIACYLGLYCEROL SYNTHASE 1, CHLOROPLASTIC"/>
    <property type="match status" value="1"/>
</dbReference>
<organism evidence="7 8">
    <name type="scientific">Anthropogastromicrobium aceti</name>
    <dbReference type="NCBI Taxonomy" id="2981768"/>
    <lineage>
        <taxon>Bacteria</taxon>
        <taxon>Bacillati</taxon>
        <taxon>Bacillota</taxon>
        <taxon>Clostridia</taxon>
        <taxon>Lachnospirales</taxon>
        <taxon>Lachnospiraceae</taxon>
        <taxon>Anthropogastromicrobium</taxon>
    </lineage>
</organism>
<sequence>MRVLILSCGTGGGHNAAASAMKEALEARGHSADVLNPYTLKTNKLAKIIDVVYVRLVQISPTLFGCVYKIGDAYRRLPWRSPVYFVNAQMVPVMDKYLKENKYDAILMPHLFPAEMVTQMKAKGINLPPTIFVATDYVCTPFTEETNCDAYVIPSRHVRYDFLRRGIPEEKIKSLGIPVRKEFAKKVSKEEARKELGLEEDTFYLLVSAGSMGAGGIVKTIKLLYRWCKKQNKKLEKKRKNENENQRQTKLIIICGNNKVLYETLQKIVGDDDCVILTGFTKQMALYLKASDVCITKPGGLSSTEAAVANIPFIHAMAIPGCETRNLEFFESCGMSIGVKKTKGQLIRAVNRIQGKELCETMKLAQRKFVRPDSDMAICRLTEKMVRNVNL</sequence>
<comment type="subcellular location">
    <subcellularLocation>
        <location evidence="1">Membrane</location>
    </subcellularLocation>
</comment>
<reference evidence="7 8" key="1">
    <citation type="submission" date="2021-10" db="EMBL/GenBank/DDBJ databases">
        <title>Anaerobic single-cell dispensing facilitates the cultivation of human gut bacteria.</title>
        <authorList>
            <person name="Afrizal A."/>
        </authorList>
    </citation>
    <scope>NUCLEOTIDE SEQUENCE [LARGE SCALE GENOMIC DNA]</scope>
    <source>
        <strain evidence="7 8">CLA-AA-H224</strain>
    </source>
</reference>
<dbReference type="InterPro" id="IPR007235">
    <property type="entry name" value="Glyco_trans_28_C"/>
</dbReference>
<evidence type="ECO:0000259" key="5">
    <source>
        <dbReference type="Pfam" id="PF04101"/>
    </source>
</evidence>
<dbReference type="Pfam" id="PF06925">
    <property type="entry name" value="MGDG_synth"/>
    <property type="match status" value="1"/>
</dbReference>
<dbReference type="Gene3D" id="3.40.50.2000">
    <property type="entry name" value="Glycogen Phosphorylase B"/>
    <property type="match status" value="2"/>
</dbReference>
<dbReference type="RefSeq" id="WP_308730832.1">
    <property type="nucleotide sequence ID" value="NZ_JAJEQN010000001.1"/>
</dbReference>
<evidence type="ECO:0000313" key="7">
    <source>
        <dbReference type="EMBL" id="MCC2220143.1"/>
    </source>
</evidence>
<evidence type="ECO:0000256" key="1">
    <source>
        <dbReference type="ARBA" id="ARBA00004370"/>
    </source>
</evidence>